<accession>A0ABS1T4D5</accession>
<dbReference type="Gene3D" id="3.40.50.300">
    <property type="entry name" value="P-loop containing nucleotide triphosphate hydrolases"/>
    <property type="match status" value="1"/>
</dbReference>
<protein>
    <submittedName>
        <fullName evidence="1">Uncharacterized protein</fullName>
    </submittedName>
</protein>
<dbReference type="RefSeq" id="WP_202746836.1">
    <property type="nucleotide sequence ID" value="NZ_JAESWC010000001.1"/>
</dbReference>
<name>A0ABS1T4D5_9CLOT</name>
<dbReference type="InterPro" id="IPR027417">
    <property type="entry name" value="P-loop_NTPase"/>
</dbReference>
<dbReference type="EMBL" id="JAESWC010000001">
    <property type="protein sequence ID" value="MBL4934184.1"/>
    <property type="molecule type" value="Genomic_DNA"/>
</dbReference>
<proteinExistence type="predicted"/>
<dbReference type="Proteomes" id="UP000632377">
    <property type="component" value="Unassembled WGS sequence"/>
</dbReference>
<keyword evidence="2" id="KW-1185">Reference proteome</keyword>
<comment type="caution">
    <text evidence="1">The sequence shown here is derived from an EMBL/GenBank/DDBJ whole genome shotgun (WGS) entry which is preliminary data.</text>
</comment>
<sequence length="174" mass="20437">MEPTKRNKLFVISGASCIGKSTACEILFRNEKDYIVMESDLLWSERYNTPENNYREYRELWMRVCYNISQIGMPVVLCGCAVPEQFEVCDARKYFTEIIYIAVVAEKDVLVKRMKYGRNVTDENWIKSSEQFNEWLKNNASNTNPNIILVDNTHMTPLETAERIDEIIRLNMEE</sequence>
<evidence type="ECO:0000313" key="1">
    <source>
        <dbReference type="EMBL" id="MBL4934184.1"/>
    </source>
</evidence>
<reference evidence="1 2" key="1">
    <citation type="submission" date="2021-01" db="EMBL/GenBank/DDBJ databases">
        <title>Genome public.</title>
        <authorList>
            <person name="Liu C."/>
            <person name="Sun Q."/>
        </authorList>
    </citation>
    <scope>NUCLEOTIDE SEQUENCE [LARGE SCALE GENOMIC DNA]</scope>
    <source>
        <strain evidence="1 2">YIM B02515</strain>
    </source>
</reference>
<evidence type="ECO:0000313" key="2">
    <source>
        <dbReference type="Proteomes" id="UP000632377"/>
    </source>
</evidence>
<dbReference type="SUPFAM" id="SSF52540">
    <property type="entry name" value="P-loop containing nucleoside triphosphate hydrolases"/>
    <property type="match status" value="1"/>
</dbReference>
<organism evidence="1 2">
    <name type="scientific">Clostridium rhizosphaerae</name>
    <dbReference type="NCBI Taxonomy" id="2803861"/>
    <lineage>
        <taxon>Bacteria</taxon>
        <taxon>Bacillati</taxon>
        <taxon>Bacillota</taxon>
        <taxon>Clostridia</taxon>
        <taxon>Eubacteriales</taxon>
        <taxon>Clostridiaceae</taxon>
        <taxon>Clostridium</taxon>
    </lineage>
</organism>
<gene>
    <name evidence="1" type="ORF">JK636_00265</name>
</gene>